<organism evidence="7 8">
    <name type="scientific">Catenulispora subtropica</name>
    <dbReference type="NCBI Taxonomy" id="450798"/>
    <lineage>
        <taxon>Bacteria</taxon>
        <taxon>Bacillati</taxon>
        <taxon>Actinomycetota</taxon>
        <taxon>Actinomycetes</taxon>
        <taxon>Catenulisporales</taxon>
        <taxon>Catenulisporaceae</taxon>
        <taxon>Catenulispora</taxon>
    </lineage>
</organism>
<proteinExistence type="inferred from homology"/>
<evidence type="ECO:0000256" key="2">
    <source>
        <dbReference type="ARBA" id="ARBA00012274"/>
    </source>
</evidence>
<evidence type="ECO:0000313" key="7">
    <source>
        <dbReference type="EMBL" id="GAA1950141.1"/>
    </source>
</evidence>
<accession>A0ABN2QGH6</accession>
<comment type="similarity">
    <text evidence="1">Belongs to the ribonucleoside diphosphate reductase class-2 family.</text>
</comment>
<comment type="catalytic activity">
    <reaction evidence="5">
        <text>a 2'-deoxyribonucleoside 5'-diphosphate + [thioredoxin]-disulfide + H2O = a ribonucleoside 5'-diphosphate + [thioredoxin]-dithiol</text>
        <dbReference type="Rhea" id="RHEA:23252"/>
        <dbReference type="Rhea" id="RHEA-COMP:10698"/>
        <dbReference type="Rhea" id="RHEA-COMP:10700"/>
        <dbReference type="ChEBI" id="CHEBI:15377"/>
        <dbReference type="ChEBI" id="CHEBI:29950"/>
        <dbReference type="ChEBI" id="CHEBI:50058"/>
        <dbReference type="ChEBI" id="CHEBI:57930"/>
        <dbReference type="ChEBI" id="CHEBI:73316"/>
        <dbReference type="EC" id="1.17.4.1"/>
    </reaction>
</comment>
<reference evidence="7 8" key="1">
    <citation type="journal article" date="2019" name="Int. J. Syst. Evol. Microbiol.">
        <title>The Global Catalogue of Microorganisms (GCM) 10K type strain sequencing project: providing services to taxonomists for standard genome sequencing and annotation.</title>
        <authorList>
            <consortium name="The Broad Institute Genomics Platform"/>
            <consortium name="The Broad Institute Genome Sequencing Center for Infectious Disease"/>
            <person name="Wu L."/>
            <person name="Ma J."/>
        </authorList>
    </citation>
    <scope>NUCLEOTIDE SEQUENCE [LARGE SCALE GENOMIC DNA]</scope>
    <source>
        <strain evidence="7 8">JCM 16013</strain>
    </source>
</reference>
<evidence type="ECO:0000259" key="6">
    <source>
        <dbReference type="Pfam" id="PF12637"/>
    </source>
</evidence>
<evidence type="ECO:0000256" key="1">
    <source>
        <dbReference type="ARBA" id="ARBA00007405"/>
    </source>
</evidence>
<evidence type="ECO:0000256" key="5">
    <source>
        <dbReference type="ARBA" id="ARBA00047754"/>
    </source>
</evidence>
<keyword evidence="4" id="KW-0547">Nucleotide-binding</keyword>
<dbReference type="InterPro" id="IPR024434">
    <property type="entry name" value="TSCPD_dom"/>
</dbReference>
<dbReference type="Proteomes" id="UP001499854">
    <property type="component" value="Unassembled WGS sequence"/>
</dbReference>
<gene>
    <name evidence="7" type="ORF">GCM10009838_01560</name>
</gene>
<dbReference type="Pfam" id="PF12637">
    <property type="entry name" value="TSCPD"/>
    <property type="match status" value="1"/>
</dbReference>
<evidence type="ECO:0000256" key="4">
    <source>
        <dbReference type="ARBA" id="ARBA00022741"/>
    </source>
</evidence>
<protein>
    <recommendedName>
        <fullName evidence="2">ribonucleoside-diphosphate reductase</fullName>
        <ecNumber evidence="2">1.17.4.1</ecNumber>
    </recommendedName>
</protein>
<dbReference type="EMBL" id="BAAAQM010000001">
    <property type="protein sequence ID" value="GAA1950141.1"/>
    <property type="molecule type" value="Genomic_DNA"/>
</dbReference>
<keyword evidence="3" id="KW-0237">DNA synthesis</keyword>
<sequence length="88" mass="9182">MAQVRLPRQRTSETVSVSVGGYGGRVTVAREEGRVREVFLTAGGHGSTVAGLAEAVGTAISLGLARGARLEDYRAALVLLGLKDDMLN</sequence>
<keyword evidence="8" id="KW-1185">Reference proteome</keyword>
<dbReference type="RefSeq" id="WP_344654901.1">
    <property type="nucleotide sequence ID" value="NZ_BAAAQM010000001.1"/>
</dbReference>
<dbReference type="EC" id="1.17.4.1" evidence="2"/>
<evidence type="ECO:0000313" key="8">
    <source>
        <dbReference type="Proteomes" id="UP001499854"/>
    </source>
</evidence>
<name>A0ABN2QGH6_9ACTN</name>
<evidence type="ECO:0000256" key="3">
    <source>
        <dbReference type="ARBA" id="ARBA00022634"/>
    </source>
</evidence>
<feature type="domain" description="TSCPD" evidence="6">
    <location>
        <begin position="10"/>
        <end position="74"/>
    </location>
</feature>
<comment type="caution">
    <text evidence="7">The sequence shown here is derived from an EMBL/GenBank/DDBJ whole genome shotgun (WGS) entry which is preliminary data.</text>
</comment>